<dbReference type="OrthoDB" id="118142at2"/>
<dbReference type="Proteomes" id="UP000179627">
    <property type="component" value="Unassembled WGS sequence"/>
</dbReference>
<feature type="domain" description="PPM-type phosphatase" evidence="3">
    <location>
        <begin position="209"/>
        <end position="499"/>
    </location>
</feature>
<dbReference type="InterPro" id="IPR052016">
    <property type="entry name" value="Bact_Sigma-Reg"/>
</dbReference>
<gene>
    <name evidence="4" type="ORF">CC117_04880</name>
</gene>
<proteinExistence type="predicted"/>
<dbReference type="Pfam" id="PF13185">
    <property type="entry name" value="GAF_2"/>
    <property type="match status" value="1"/>
</dbReference>
<dbReference type="PANTHER" id="PTHR43156">
    <property type="entry name" value="STAGE II SPORULATION PROTEIN E-RELATED"/>
    <property type="match status" value="1"/>
</dbReference>
<evidence type="ECO:0000259" key="2">
    <source>
        <dbReference type="SMART" id="SM00065"/>
    </source>
</evidence>
<dbReference type="PANTHER" id="PTHR43156:SF2">
    <property type="entry name" value="STAGE II SPORULATION PROTEIN E"/>
    <property type="match status" value="1"/>
</dbReference>
<dbReference type="AlphaFoldDB" id="A0A1S1QKK2"/>
<evidence type="ECO:0000256" key="1">
    <source>
        <dbReference type="ARBA" id="ARBA00022801"/>
    </source>
</evidence>
<evidence type="ECO:0000313" key="4">
    <source>
        <dbReference type="EMBL" id="OHV33805.1"/>
    </source>
</evidence>
<reference evidence="5" key="1">
    <citation type="submission" date="2016-07" db="EMBL/GenBank/DDBJ databases">
        <title>Sequence Frankia sp. strain CcI1.17.</title>
        <authorList>
            <person name="Ghodhbane-Gtari F."/>
            <person name="Swanson E."/>
            <person name="Gueddou A."/>
            <person name="Morris K."/>
            <person name="Hezbri K."/>
            <person name="Ktari A."/>
            <person name="Nouioui I."/>
            <person name="Abebe-Akele F."/>
            <person name="Simpson S."/>
            <person name="Thomas K."/>
            <person name="Gtari M."/>
            <person name="Tisa L.S."/>
            <person name="Hurst S."/>
        </authorList>
    </citation>
    <scope>NUCLEOTIDE SEQUENCE [LARGE SCALE GENOMIC DNA]</scope>
    <source>
        <strain evidence="5">Cc1.17</strain>
    </source>
</reference>
<comment type="caution">
    <text evidence="4">The sequence shown here is derived from an EMBL/GenBank/DDBJ whole genome shotgun (WGS) entry which is preliminary data.</text>
</comment>
<evidence type="ECO:0000259" key="3">
    <source>
        <dbReference type="SMART" id="SM00331"/>
    </source>
</evidence>
<dbReference type="SUPFAM" id="SSF55781">
    <property type="entry name" value="GAF domain-like"/>
    <property type="match status" value="1"/>
</dbReference>
<accession>A0A1S1QKK2</accession>
<dbReference type="InterPro" id="IPR001932">
    <property type="entry name" value="PPM-type_phosphatase-like_dom"/>
</dbReference>
<feature type="domain" description="GAF" evidence="2">
    <location>
        <begin position="22"/>
        <end position="191"/>
    </location>
</feature>
<dbReference type="InterPro" id="IPR003018">
    <property type="entry name" value="GAF"/>
</dbReference>
<dbReference type="SMART" id="SM00331">
    <property type="entry name" value="PP2C_SIG"/>
    <property type="match status" value="1"/>
</dbReference>
<dbReference type="Gene3D" id="3.60.40.10">
    <property type="entry name" value="PPM-type phosphatase domain"/>
    <property type="match status" value="1"/>
</dbReference>
<evidence type="ECO:0000313" key="5">
    <source>
        <dbReference type="Proteomes" id="UP000179627"/>
    </source>
</evidence>
<name>A0A1S1QKK2_9ACTN</name>
<keyword evidence="1" id="KW-0378">Hydrolase</keyword>
<dbReference type="InterPro" id="IPR029016">
    <property type="entry name" value="GAF-like_dom_sf"/>
</dbReference>
<keyword evidence="5" id="KW-1185">Reference proteome</keyword>
<dbReference type="Gene3D" id="3.30.450.40">
    <property type="match status" value="1"/>
</dbReference>
<organism evidence="4 5">
    <name type="scientific">Parafrankia colletiae</name>
    <dbReference type="NCBI Taxonomy" id="573497"/>
    <lineage>
        <taxon>Bacteria</taxon>
        <taxon>Bacillati</taxon>
        <taxon>Actinomycetota</taxon>
        <taxon>Actinomycetes</taxon>
        <taxon>Frankiales</taxon>
        <taxon>Frankiaceae</taxon>
        <taxon>Parafrankia</taxon>
    </lineage>
</organism>
<dbReference type="InterPro" id="IPR036457">
    <property type="entry name" value="PPM-type-like_dom_sf"/>
</dbReference>
<dbReference type="SMART" id="SM00065">
    <property type="entry name" value="GAF"/>
    <property type="match status" value="1"/>
</dbReference>
<protein>
    <submittedName>
        <fullName evidence="4">Serine/threonine protein phosphatase</fullName>
    </submittedName>
</protein>
<dbReference type="EMBL" id="MBLM01000130">
    <property type="protein sequence ID" value="OHV33805.1"/>
    <property type="molecule type" value="Genomic_DNA"/>
</dbReference>
<sequence length="505" mass="52308">MSRLAQSLELLDFTEGLSTALTVEEVAQVAFRSIARLGAAFVGMVLFEDDWDVGDADTVAPAPASAPDRTGVRTRVLAWPRPAIVDRLWAGPDGYGPAAAVEVMRTGRARFDDTKDTYLGDYPDRAEVFATLGIDATASMPITVDGRTLGVLLLSWPDPRKFEGPCRSFLLAIAAAYGRAVERARRYERQMCMVETLQRAILPPQLPRVDGVQLAARYLPAGRDVGIGGDWYDATVLPDGTLALAIGDVGGHGLRATALMAELSHSARAYALHGLSPAAITTQLSANLARSGSEILATAVIAHLDPATARFTWSCAGHPPPLHLAGSDGGPRYLSDVHGPMLGVLSDHHYGQSSLTLTGPGLLLYTDGLVEQRGVSISTRLAALAAASAARLSGTAARLPGTAALTNGAAAHLNGNGPGADGSGASDADALDLPSLLATASVAPPGMPLAGLASELVGVLTGTPTSPRSTLDGLCDVLLAEIAGPAEREDDICILGIALTGRDVR</sequence>
<dbReference type="GO" id="GO:0016791">
    <property type="term" value="F:phosphatase activity"/>
    <property type="evidence" value="ECO:0007669"/>
    <property type="project" value="TreeGrafter"/>
</dbReference>
<dbReference type="Pfam" id="PF07228">
    <property type="entry name" value="SpoIIE"/>
    <property type="match status" value="1"/>
</dbReference>